<dbReference type="AlphaFoldDB" id="A0A382G0M7"/>
<name>A0A382G0M7_9ZZZZ</name>
<accession>A0A382G0M7</accession>
<organism evidence="1">
    <name type="scientific">marine metagenome</name>
    <dbReference type="NCBI Taxonomy" id="408172"/>
    <lineage>
        <taxon>unclassified sequences</taxon>
        <taxon>metagenomes</taxon>
        <taxon>ecological metagenomes</taxon>
    </lineage>
</organism>
<dbReference type="EMBL" id="UINC01052740">
    <property type="protein sequence ID" value="SVB68419.1"/>
    <property type="molecule type" value="Genomic_DNA"/>
</dbReference>
<sequence length="49" mass="5585">MIRYLSSILFIGLAFWGCTSDSKNDKSKTSSITLNEYNIEQLIQIDETP</sequence>
<gene>
    <name evidence="1" type="ORF">METZ01_LOCUS221273</name>
</gene>
<feature type="non-terminal residue" evidence="1">
    <location>
        <position position="49"/>
    </location>
</feature>
<protein>
    <submittedName>
        <fullName evidence="1">Uncharacterized protein</fullName>
    </submittedName>
</protein>
<evidence type="ECO:0000313" key="1">
    <source>
        <dbReference type="EMBL" id="SVB68419.1"/>
    </source>
</evidence>
<proteinExistence type="predicted"/>
<reference evidence="1" key="1">
    <citation type="submission" date="2018-05" db="EMBL/GenBank/DDBJ databases">
        <authorList>
            <person name="Lanie J.A."/>
            <person name="Ng W.-L."/>
            <person name="Kazmierczak K.M."/>
            <person name="Andrzejewski T.M."/>
            <person name="Davidsen T.M."/>
            <person name="Wayne K.J."/>
            <person name="Tettelin H."/>
            <person name="Glass J.I."/>
            <person name="Rusch D."/>
            <person name="Podicherti R."/>
            <person name="Tsui H.-C.T."/>
            <person name="Winkler M.E."/>
        </authorList>
    </citation>
    <scope>NUCLEOTIDE SEQUENCE</scope>
</reference>